<keyword evidence="4" id="KW-1185">Reference proteome</keyword>
<dbReference type="HOGENOM" id="CLU_104197_0_0_11"/>
<keyword evidence="1" id="KW-1133">Transmembrane helix</keyword>
<dbReference type="Proteomes" id="UP000007947">
    <property type="component" value="Chromosome"/>
</dbReference>
<dbReference type="EMBL" id="AP012204">
    <property type="protein sequence ID" value="BAK33559.1"/>
    <property type="molecule type" value="Genomic_DNA"/>
</dbReference>
<name>F5XK63_MICPN</name>
<feature type="domain" description="YdbS-like PH" evidence="2">
    <location>
        <begin position="76"/>
        <end position="153"/>
    </location>
</feature>
<organism evidence="3 4">
    <name type="scientific">Microlunatus phosphovorus (strain ATCC 700054 / DSM 10555 / JCM 9379 / NBRC 101784 / NCIMB 13414 / VKM Ac-1990 / NM-1)</name>
    <dbReference type="NCBI Taxonomy" id="1032480"/>
    <lineage>
        <taxon>Bacteria</taxon>
        <taxon>Bacillati</taxon>
        <taxon>Actinomycetota</taxon>
        <taxon>Actinomycetes</taxon>
        <taxon>Propionibacteriales</taxon>
        <taxon>Propionibacteriaceae</taxon>
        <taxon>Microlunatus</taxon>
    </lineage>
</organism>
<dbReference type="OrthoDB" id="7364633at2"/>
<proteinExistence type="predicted"/>
<reference evidence="3 4" key="1">
    <citation type="submission" date="2011-05" db="EMBL/GenBank/DDBJ databases">
        <title>Whole genome sequence of Microlunatus phosphovorus NM-1.</title>
        <authorList>
            <person name="Hosoyama A."/>
            <person name="Sasaki K."/>
            <person name="Harada T."/>
            <person name="Igarashi R."/>
            <person name="Kawakoshi A."/>
            <person name="Sasagawa M."/>
            <person name="Fukada J."/>
            <person name="Nakamura S."/>
            <person name="Katano Y."/>
            <person name="Hanada S."/>
            <person name="Kamagata Y."/>
            <person name="Nakamura N."/>
            <person name="Yamazaki S."/>
            <person name="Fujita N."/>
        </authorList>
    </citation>
    <scope>NUCLEOTIDE SEQUENCE [LARGE SCALE GENOMIC DNA]</scope>
    <source>
        <strain evidence="4">ATCC 700054 / DSM 10555 / JCM 9379 / NBRC 101784 / NCIMB 13414 / VKM Ac-1990 / NM-1</strain>
    </source>
</reference>
<dbReference type="eggNOG" id="COG3402">
    <property type="taxonomic scope" value="Bacteria"/>
</dbReference>
<dbReference type="KEGG" id="mph:MLP_05450"/>
<keyword evidence="1" id="KW-0812">Transmembrane</keyword>
<dbReference type="AlphaFoldDB" id="F5XK63"/>
<evidence type="ECO:0000259" key="2">
    <source>
        <dbReference type="Pfam" id="PF03703"/>
    </source>
</evidence>
<dbReference type="RefSeq" id="WP_013861448.1">
    <property type="nucleotide sequence ID" value="NC_015635.1"/>
</dbReference>
<feature type="transmembrane region" description="Helical" evidence="1">
    <location>
        <begin position="28"/>
        <end position="46"/>
    </location>
</feature>
<evidence type="ECO:0000313" key="4">
    <source>
        <dbReference type="Proteomes" id="UP000007947"/>
    </source>
</evidence>
<accession>F5XK63</accession>
<dbReference type="InterPro" id="IPR005182">
    <property type="entry name" value="YdbS-like_PH"/>
</dbReference>
<sequence>MDELFAPPAYEWRRLAPGFLWLRRLTDAIGWLVLFTIPAVLLLIFFRELWWLSALLWLAAVVIIALRYHFLRRSCRSWGYVEREDDLYITHGVWFRSLTAVPYGRMQLVEVESGPLERLFKLASVTLKTASPGTDARIPGLDPVEAARLRDQLTELGEAHASGL</sequence>
<dbReference type="STRING" id="1032480.MLP_05450"/>
<keyword evidence="1" id="KW-0472">Membrane</keyword>
<feature type="transmembrane region" description="Helical" evidence="1">
    <location>
        <begin position="52"/>
        <end position="70"/>
    </location>
</feature>
<evidence type="ECO:0000256" key="1">
    <source>
        <dbReference type="SAM" id="Phobius"/>
    </source>
</evidence>
<protein>
    <recommendedName>
        <fullName evidence="2">YdbS-like PH domain-containing protein</fullName>
    </recommendedName>
</protein>
<dbReference type="PANTHER" id="PTHR34473">
    <property type="entry name" value="UPF0699 TRANSMEMBRANE PROTEIN YDBS"/>
    <property type="match status" value="1"/>
</dbReference>
<dbReference type="PANTHER" id="PTHR34473:SF3">
    <property type="entry name" value="TRANSMEMBRANE PROTEIN-RELATED"/>
    <property type="match status" value="1"/>
</dbReference>
<gene>
    <name evidence="3" type="ordered locus">MLP_05450</name>
</gene>
<evidence type="ECO:0000313" key="3">
    <source>
        <dbReference type="EMBL" id="BAK33559.1"/>
    </source>
</evidence>
<dbReference type="Pfam" id="PF03703">
    <property type="entry name" value="bPH_2"/>
    <property type="match status" value="1"/>
</dbReference>